<organism evidence="10">
    <name type="scientific">Brassica campestris</name>
    <name type="common">Field mustard</name>
    <dbReference type="NCBI Taxonomy" id="3711"/>
    <lineage>
        <taxon>Eukaryota</taxon>
        <taxon>Viridiplantae</taxon>
        <taxon>Streptophyta</taxon>
        <taxon>Embryophyta</taxon>
        <taxon>Tracheophyta</taxon>
        <taxon>Spermatophyta</taxon>
        <taxon>Magnoliopsida</taxon>
        <taxon>eudicotyledons</taxon>
        <taxon>Gunneridae</taxon>
        <taxon>Pentapetalae</taxon>
        <taxon>rosids</taxon>
        <taxon>malvids</taxon>
        <taxon>Brassicales</taxon>
        <taxon>Brassicaceae</taxon>
        <taxon>Brassiceae</taxon>
        <taxon>Brassica</taxon>
    </lineage>
</organism>
<dbReference type="SUPFAM" id="SSF52016">
    <property type="entry name" value="LeuD/IlvD-like"/>
    <property type="match status" value="1"/>
</dbReference>
<evidence type="ECO:0000256" key="1">
    <source>
        <dbReference type="ARBA" id="ARBA00001966"/>
    </source>
</evidence>
<dbReference type="SUPFAM" id="SSF53732">
    <property type="entry name" value="Aconitase iron-sulfur domain"/>
    <property type="match status" value="1"/>
</dbReference>
<evidence type="ECO:0008006" key="11">
    <source>
        <dbReference type="Google" id="ProtNLM"/>
    </source>
</evidence>
<dbReference type="PRINTS" id="PR00415">
    <property type="entry name" value="ACONITASE"/>
</dbReference>
<sequence>MYKNAFSSILRAASARSFRSSLTLSSSAASPCSLLGQRSFATSSPAFRSLPRWSHCLHSRPSPFCLSSQIRTASPVLDRLERNFSSMASEHHPFKGIFTTLPKPGGGEFGKFYSLPALNDPRIDKLPYSIRILLESAIRNCDNFQVTKEDVEKIIDWEKTSPKQVEISFKPARVLLQDFTGVPAVVDLACMRDAMNKLGSDSNKINPLVPVDLVIDHSVQVDVARSENAVQANMELEFQRNKERVVFNTQGVLYPHSVVGNDSHTTMIDGLGVAGWGVGGIEAEATMLGQPMSMVLPGVVGFKLSGKMRNGVTATDLVLTVTQILRKHGVVGKFVEFYGDGMSRLSLADRATIANMSPEYGATMGFFHVDHVTLQYLKLTGRSDKTVAMIEAYLRANNMFVDYNEPQQERANSSYLELNLDNFKPCISGPKRPHDRVPLKEMKADWNSCLDNKVGFKGFAIPKETQEKVANFSFNGKPAEIKHGSVVIAAITSCTNTSNQSVMLGAGLVAKKACDLGLQVKPWIKTSLAPGLGVVTKYLLKRNFEGRVHPLTRANYLASPPLVVAYALAGTVVQSSVLPDMFRATYESITKGNPMWNELYVPENTLYSWDPKSTYIHEPPYFKDMTMDTPGPHSVKDAYCLLNFSDSITTDHILPTGNIQKDSPAAKYLMERGVDRKDFNSYGSRRGNDEIMARGTLANIRIVNKLMNGEVGPKTVHIPSGEKLYVFDASMRYKSSGEDTIILAGAEYGSGSSRDWAAKGPMLQGAKVVIAKNFERIHRSNLVGMGIIPLCFKSGEDADSLGLTGGLLVYHLDQTKVFMSDHANLTACVSLSDHFVHADHNFHLDHADQIVRTDPSDQPNCTVRIVHCIDPRTYGIELQQDPRPDDRIDRTGARLSRHVRHSKTKGQARIKFDRVDSESVCVFSFLVCLARTGDLTDGLIRHFDQFMNFDHPNFSKARILKLSDDLASIWSRSVRENHPSDHMDLTGRVLLLTAGHTAGYNESGQWQPKGSFDQST</sequence>
<protein>
    <recommendedName>
        <fullName evidence="11">Aconitate hydratase</fullName>
    </recommendedName>
</protein>
<evidence type="ECO:0000256" key="2">
    <source>
        <dbReference type="ARBA" id="ARBA00007185"/>
    </source>
</evidence>
<dbReference type="CDD" id="cd01580">
    <property type="entry name" value="AcnA_IRP_Swivel"/>
    <property type="match status" value="1"/>
</dbReference>
<proteinExistence type="inferred from homology"/>
<dbReference type="InterPro" id="IPR015931">
    <property type="entry name" value="Acnase/IPM_dHydase_lsu_aba_1/3"/>
</dbReference>
<keyword evidence="7" id="KW-0456">Lyase</keyword>
<dbReference type="GO" id="GO:0051539">
    <property type="term" value="F:4 iron, 4 sulfur cluster binding"/>
    <property type="evidence" value="ECO:0007669"/>
    <property type="project" value="UniProtKB-KW"/>
</dbReference>
<feature type="domain" description="Aconitase/3-isopropylmalate dehydratase large subunit alpha/beta/alpha" evidence="8">
    <location>
        <begin position="247"/>
        <end position="539"/>
    </location>
</feature>
<evidence type="ECO:0000256" key="3">
    <source>
        <dbReference type="ARBA" id="ARBA00022485"/>
    </source>
</evidence>
<keyword evidence="5" id="KW-0408">Iron</keyword>
<keyword evidence="6" id="KW-0411">Iron-sulfur</keyword>
<keyword evidence="4" id="KW-0479">Metal-binding</keyword>
<dbReference type="InterPro" id="IPR018136">
    <property type="entry name" value="Aconitase_4Fe-4S_BS"/>
</dbReference>
<feature type="domain" description="Aconitase/3-isopropylmalate dehydratase large subunit alpha/beta/alpha" evidence="8">
    <location>
        <begin position="542"/>
        <end position="570"/>
    </location>
</feature>
<dbReference type="EMBL" id="LR031574">
    <property type="protein sequence ID" value="VDC96271.1"/>
    <property type="molecule type" value="Genomic_DNA"/>
</dbReference>
<dbReference type="Gene3D" id="3.30.499.10">
    <property type="entry name" value="Aconitase, domain 3"/>
    <property type="match status" value="4"/>
</dbReference>
<accession>A0A3P6BII9</accession>
<dbReference type="PROSITE" id="PS00450">
    <property type="entry name" value="ACONITASE_1"/>
    <property type="match status" value="1"/>
</dbReference>
<evidence type="ECO:0000313" key="10">
    <source>
        <dbReference type="EMBL" id="VDC96271.1"/>
    </source>
</evidence>
<dbReference type="InterPro" id="IPR006249">
    <property type="entry name" value="Aconitase/IRP2"/>
</dbReference>
<evidence type="ECO:0000256" key="7">
    <source>
        <dbReference type="ARBA" id="ARBA00023239"/>
    </source>
</evidence>
<name>A0A3P6BII9_BRACM</name>
<evidence type="ECO:0000259" key="9">
    <source>
        <dbReference type="Pfam" id="PF00694"/>
    </source>
</evidence>
<dbReference type="AlphaFoldDB" id="A0A3P6BII9"/>
<dbReference type="Pfam" id="PF00330">
    <property type="entry name" value="Aconitase"/>
    <property type="match status" value="2"/>
</dbReference>
<comment type="similarity">
    <text evidence="2">Belongs to the aconitase/IPM isomerase family.</text>
</comment>
<dbReference type="InterPro" id="IPR036008">
    <property type="entry name" value="Aconitase_4Fe-4S_dom"/>
</dbReference>
<dbReference type="PANTHER" id="PTHR11670">
    <property type="entry name" value="ACONITASE/IRON-RESPONSIVE ELEMENT FAMILY MEMBER"/>
    <property type="match status" value="1"/>
</dbReference>
<dbReference type="GO" id="GO:0016836">
    <property type="term" value="F:hydro-lyase activity"/>
    <property type="evidence" value="ECO:0007669"/>
    <property type="project" value="UniProtKB-ARBA"/>
</dbReference>
<dbReference type="InterPro" id="IPR015928">
    <property type="entry name" value="Aconitase/3IPM_dehydase_swvl"/>
</dbReference>
<evidence type="ECO:0000256" key="4">
    <source>
        <dbReference type="ARBA" id="ARBA00022723"/>
    </source>
</evidence>
<dbReference type="InterPro" id="IPR000573">
    <property type="entry name" value="AconitaseA/IPMdHydase_ssu_swvl"/>
</dbReference>
<feature type="domain" description="Aconitase A/isopropylmalate dehydratase small subunit swivel" evidence="9">
    <location>
        <begin position="666"/>
        <end position="793"/>
    </location>
</feature>
<comment type="cofactor">
    <cofactor evidence="1">
        <name>[4Fe-4S] cluster</name>
        <dbReference type="ChEBI" id="CHEBI:49883"/>
    </cofactor>
</comment>
<evidence type="ECO:0000256" key="6">
    <source>
        <dbReference type="ARBA" id="ARBA00023014"/>
    </source>
</evidence>
<dbReference type="GO" id="GO:0043436">
    <property type="term" value="P:oxoacid metabolic process"/>
    <property type="evidence" value="ECO:0007669"/>
    <property type="project" value="UniProtKB-ARBA"/>
</dbReference>
<evidence type="ECO:0000256" key="5">
    <source>
        <dbReference type="ARBA" id="ARBA00023004"/>
    </source>
</evidence>
<dbReference type="FunFam" id="3.20.19.10:FF:000001">
    <property type="entry name" value="Aconitate hydratase"/>
    <property type="match status" value="1"/>
</dbReference>
<dbReference type="Pfam" id="PF00694">
    <property type="entry name" value="Aconitase_C"/>
    <property type="match status" value="1"/>
</dbReference>
<reference evidence="10" key="1">
    <citation type="submission" date="2018-11" db="EMBL/GenBank/DDBJ databases">
        <authorList>
            <consortium name="Genoscope - CEA"/>
            <person name="William W."/>
        </authorList>
    </citation>
    <scope>NUCLEOTIDE SEQUENCE</scope>
</reference>
<keyword evidence="3" id="KW-0004">4Fe-4S</keyword>
<dbReference type="Gene3D" id="3.20.19.10">
    <property type="entry name" value="Aconitase, domain 4"/>
    <property type="match status" value="1"/>
</dbReference>
<dbReference type="InterPro" id="IPR044137">
    <property type="entry name" value="AcnA_IRP_Swivel"/>
</dbReference>
<dbReference type="Gene3D" id="6.10.190.10">
    <property type="match status" value="1"/>
</dbReference>
<gene>
    <name evidence="10" type="ORF">BRAA07T28436Z</name>
</gene>
<evidence type="ECO:0000259" key="8">
    <source>
        <dbReference type="Pfam" id="PF00330"/>
    </source>
</evidence>
<dbReference type="InterPro" id="IPR001030">
    <property type="entry name" value="Acoase/IPM_deHydtase_lsu_aba"/>
</dbReference>
<dbReference type="GO" id="GO:0046872">
    <property type="term" value="F:metal ion binding"/>
    <property type="evidence" value="ECO:0007669"/>
    <property type="project" value="UniProtKB-KW"/>
</dbReference>